<dbReference type="WBParaSite" id="maker-uti_cns_0000244-snap-gene-0.10-mRNA-1">
    <property type="protein sequence ID" value="maker-uti_cns_0000244-snap-gene-0.10-mRNA-1"/>
    <property type="gene ID" value="maker-uti_cns_0000244-snap-gene-0.10"/>
</dbReference>
<name>A0A1I8FWW6_9PLAT</name>
<dbReference type="AlphaFoldDB" id="A0A1I8FWW6"/>
<feature type="signal peptide" evidence="1">
    <location>
        <begin position="1"/>
        <end position="25"/>
    </location>
</feature>
<reference evidence="3" key="1">
    <citation type="submission" date="2016-11" db="UniProtKB">
        <authorList>
            <consortium name="WormBaseParasite"/>
        </authorList>
    </citation>
    <scope>IDENTIFICATION</scope>
</reference>
<sequence length="444" mass="49902">MRFLILVLAASVALLLCQLSGAAIAKDGDLFQLIDREKERENVSKGMQAAELLLKLIRSNEFHAVLDFIGTVGGPIAGTVTGVLKLIIGGGNGGSSDSEDLKFARQAFAEINSKLESFTNEFREVKELIDWSAIQVSYGTYERSIRAMKTQLQLLIEAPSSSTEDLRKQFVMKYESDFQNAAEKIYDGIVNGDMIFTRNLLEASAKYTSNHRKQVQMFGLGLTQLLLQAVEIQMAYYDLKYSNQETTDYIKRVWDNRLMAVKAKMSDFDDTLVSRWVTQVPIDAERLVQDFKNMPNNELALKLLHTRLTEKFYWRVFGIAVYKDISGADKHAYSYCQGYKKLAYAGKNVVLSSVDKEKSSFDKLRANELLKSLKPTEKDASHILALLNRADGDLTGTCRHSQMKLVTVENSALQLAIFNSHAVMEKICVSSFWGTTCYNSLIFG</sequence>
<dbReference type="PANTHER" id="PTHR40472:SF8">
    <property type="entry name" value="RAPUNZEL 2"/>
    <property type="match status" value="1"/>
</dbReference>
<organism evidence="2 3">
    <name type="scientific">Macrostomum lignano</name>
    <dbReference type="NCBI Taxonomy" id="282301"/>
    <lineage>
        <taxon>Eukaryota</taxon>
        <taxon>Metazoa</taxon>
        <taxon>Spiralia</taxon>
        <taxon>Lophotrochozoa</taxon>
        <taxon>Platyhelminthes</taxon>
        <taxon>Rhabditophora</taxon>
        <taxon>Macrostomorpha</taxon>
        <taxon>Macrostomida</taxon>
        <taxon>Macrostomidae</taxon>
        <taxon>Macrostomum</taxon>
    </lineage>
</organism>
<evidence type="ECO:0000256" key="1">
    <source>
        <dbReference type="SAM" id="SignalP"/>
    </source>
</evidence>
<keyword evidence="2" id="KW-1185">Reference proteome</keyword>
<evidence type="ECO:0000313" key="3">
    <source>
        <dbReference type="WBParaSite" id="maker-uti_cns_0000244-snap-gene-0.10-mRNA-1"/>
    </source>
</evidence>
<feature type="chain" id="PRO_5009318901" evidence="1">
    <location>
        <begin position="26"/>
        <end position="444"/>
    </location>
</feature>
<evidence type="ECO:0000313" key="2">
    <source>
        <dbReference type="Proteomes" id="UP000095280"/>
    </source>
</evidence>
<keyword evidence="1" id="KW-0732">Signal</keyword>
<dbReference type="InterPro" id="IPR039051">
    <property type="entry name" value="SE-CTX-like"/>
</dbReference>
<dbReference type="PANTHER" id="PTHR40472">
    <property type="entry name" value="RICIN B-TYPE LECTIN DOMAIN-CONTAINING PROTEIN"/>
    <property type="match status" value="1"/>
</dbReference>
<proteinExistence type="predicted"/>
<accession>A0A1I8FWW6</accession>
<dbReference type="Proteomes" id="UP000095280">
    <property type="component" value="Unplaced"/>
</dbReference>
<protein>
    <submittedName>
        <fullName evidence="3">Secreted protein</fullName>
    </submittedName>
</protein>